<accession>A0A401UN09</accession>
<name>A0A401UN09_9CLOT</name>
<keyword evidence="1" id="KW-0812">Transmembrane</keyword>
<dbReference type="EMBL" id="BHYK01000013">
    <property type="protein sequence ID" value="GCD10891.1"/>
    <property type="molecule type" value="Genomic_DNA"/>
</dbReference>
<protein>
    <submittedName>
        <fullName evidence="2">Uncharacterized protein</fullName>
    </submittedName>
</protein>
<comment type="caution">
    <text evidence="2">The sequence shown here is derived from an EMBL/GenBank/DDBJ whole genome shotgun (WGS) entry which is preliminary data.</text>
</comment>
<dbReference type="AlphaFoldDB" id="A0A401UN09"/>
<reference evidence="2 3" key="1">
    <citation type="submission" date="2018-11" db="EMBL/GenBank/DDBJ databases">
        <title>Genome sequencing and assembly of Clostridium tagluense strain A121.</title>
        <authorList>
            <person name="Murakami T."/>
            <person name="Segawa T."/>
            <person name="Shcherbakova V.A."/>
            <person name="Mori H."/>
            <person name="Yoshimura Y."/>
        </authorList>
    </citation>
    <scope>NUCLEOTIDE SEQUENCE [LARGE SCALE GENOMIC DNA]</scope>
    <source>
        <strain evidence="2 3">A121</strain>
    </source>
</reference>
<organism evidence="2 3">
    <name type="scientific">Clostridium tagluense</name>
    <dbReference type="NCBI Taxonomy" id="360422"/>
    <lineage>
        <taxon>Bacteria</taxon>
        <taxon>Bacillati</taxon>
        <taxon>Bacillota</taxon>
        <taxon>Clostridia</taxon>
        <taxon>Eubacteriales</taxon>
        <taxon>Clostridiaceae</taxon>
        <taxon>Clostridium</taxon>
    </lineage>
</organism>
<feature type="transmembrane region" description="Helical" evidence="1">
    <location>
        <begin position="33"/>
        <end position="52"/>
    </location>
</feature>
<keyword evidence="1" id="KW-1133">Transmembrane helix</keyword>
<keyword evidence="1" id="KW-0472">Membrane</keyword>
<gene>
    <name evidence="2" type="ORF">Ctaglu_25140</name>
</gene>
<dbReference type="Proteomes" id="UP000287872">
    <property type="component" value="Unassembled WGS sequence"/>
</dbReference>
<keyword evidence="3" id="KW-1185">Reference proteome</keyword>
<feature type="transmembrane region" description="Helical" evidence="1">
    <location>
        <begin position="59"/>
        <end position="81"/>
    </location>
</feature>
<feature type="transmembrane region" description="Helical" evidence="1">
    <location>
        <begin position="101"/>
        <end position="124"/>
    </location>
</feature>
<evidence type="ECO:0000313" key="3">
    <source>
        <dbReference type="Proteomes" id="UP000287872"/>
    </source>
</evidence>
<dbReference type="OrthoDB" id="308891at2"/>
<proteinExistence type="predicted"/>
<dbReference type="RefSeq" id="WP_125002202.1">
    <property type="nucleotide sequence ID" value="NZ_BHYK01000013.1"/>
</dbReference>
<sequence length="133" mass="15504">MKYLNIIYNSFLWALVIAITSFKSEWLEMRINIGYIFFVTFILLSVILSLIPRRKQLKLSVVFTTANLFICTIYAMVLYGFQRLKTVPASIIREGIHINKIQFSVINLVLLIIIILGLVLIIIFDKSKQKKYK</sequence>
<evidence type="ECO:0000313" key="2">
    <source>
        <dbReference type="EMBL" id="GCD10891.1"/>
    </source>
</evidence>
<evidence type="ECO:0000256" key="1">
    <source>
        <dbReference type="SAM" id="Phobius"/>
    </source>
</evidence>
<feature type="transmembrane region" description="Helical" evidence="1">
    <location>
        <begin position="7"/>
        <end position="27"/>
    </location>
</feature>